<dbReference type="InterPro" id="IPR007278">
    <property type="entry name" value="DUF397"/>
</dbReference>
<accession>A0A7Z0EPV3</accession>
<evidence type="ECO:0000259" key="1">
    <source>
        <dbReference type="Pfam" id="PF04149"/>
    </source>
</evidence>
<name>A0A7Z0EPV3_9ACTN</name>
<sequence length="61" mass="6873">MTKREPRWHKSSYSAQEGRCVEVAEGSSVLVRDTGHRALGHIPYSTDAWASFLLTLTTKRP</sequence>
<dbReference type="RefSeq" id="WP_179825705.1">
    <property type="nucleotide sequence ID" value="NZ_JACCFS010000001.1"/>
</dbReference>
<reference evidence="2 3" key="1">
    <citation type="submission" date="2020-07" db="EMBL/GenBank/DDBJ databases">
        <title>Sequencing the genomes of 1000 actinobacteria strains.</title>
        <authorList>
            <person name="Klenk H.-P."/>
        </authorList>
    </citation>
    <scope>NUCLEOTIDE SEQUENCE [LARGE SCALE GENOMIC DNA]</scope>
    <source>
        <strain evidence="2 3">DSM 44442</strain>
    </source>
</reference>
<dbReference type="EMBL" id="JACCFS010000001">
    <property type="protein sequence ID" value="NYJ36067.1"/>
    <property type="molecule type" value="Genomic_DNA"/>
</dbReference>
<comment type="caution">
    <text evidence="2">The sequence shown here is derived from an EMBL/GenBank/DDBJ whole genome shotgun (WGS) entry which is preliminary data.</text>
</comment>
<protein>
    <recommendedName>
        <fullName evidence="1">DUF397 domain-containing protein</fullName>
    </recommendedName>
</protein>
<dbReference type="Proteomes" id="UP000572051">
    <property type="component" value="Unassembled WGS sequence"/>
</dbReference>
<dbReference type="Pfam" id="PF04149">
    <property type="entry name" value="DUF397"/>
    <property type="match status" value="1"/>
</dbReference>
<dbReference type="AlphaFoldDB" id="A0A7Z0EPV3"/>
<proteinExistence type="predicted"/>
<evidence type="ECO:0000313" key="3">
    <source>
        <dbReference type="Proteomes" id="UP000572051"/>
    </source>
</evidence>
<evidence type="ECO:0000313" key="2">
    <source>
        <dbReference type="EMBL" id="NYJ36067.1"/>
    </source>
</evidence>
<organism evidence="2 3">
    <name type="scientific">Nocardiopsis aegyptia</name>
    <dbReference type="NCBI Taxonomy" id="220378"/>
    <lineage>
        <taxon>Bacteria</taxon>
        <taxon>Bacillati</taxon>
        <taxon>Actinomycetota</taxon>
        <taxon>Actinomycetes</taxon>
        <taxon>Streptosporangiales</taxon>
        <taxon>Nocardiopsidaceae</taxon>
        <taxon>Nocardiopsis</taxon>
    </lineage>
</organism>
<keyword evidence="3" id="KW-1185">Reference proteome</keyword>
<gene>
    <name evidence="2" type="ORF">HNR10_003948</name>
</gene>
<feature type="domain" description="DUF397" evidence="1">
    <location>
        <begin position="7"/>
        <end position="55"/>
    </location>
</feature>